<dbReference type="EC" id="2.3.1.157" evidence="20"/>
<evidence type="ECO:0000256" key="8">
    <source>
        <dbReference type="ARBA" id="ARBA00022695"/>
    </source>
</evidence>
<feature type="binding site" evidence="20">
    <location>
        <position position="423"/>
    </location>
    <ligand>
        <name>acetyl-CoA</name>
        <dbReference type="ChEBI" id="CHEBI:57288"/>
    </ligand>
</feature>
<dbReference type="NCBIfam" id="NF010934">
    <property type="entry name" value="PRK14354.1"/>
    <property type="match status" value="1"/>
</dbReference>
<keyword evidence="8 20" id="KW-0548">Nucleotidyltransferase</keyword>
<dbReference type="InterPro" id="IPR001451">
    <property type="entry name" value="Hexapep"/>
</dbReference>
<evidence type="ECO:0000256" key="14">
    <source>
        <dbReference type="ARBA" id="ARBA00023268"/>
    </source>
</evidence>
<feature type="binding site" evidence="20">
    <location>
        <position position="228"/>
    </location>
    <ligand>
        <name>Mg(2+)</name>
        <dbReference type="ChEBI" id="CHEBI:18420"/>
    </ligand>
</feature>
<comment type="pathway">
    <text evidence="2 20">Nucleotide-sugar biosynthesis; UDP-N-acetyl-alpha-D-glucosamine biosynthesis; N-acetyl-alpha-D-glucosamine 1-phosphate from alpha-D-glucosamine 6-phosphate (route II): step 2/2.</text>
</comment>
<evidence type="ECO:0000256" key="16">
    <source>
        <dbReference type="ARBA" id="ARBA00023316"/>
    </source>
</evidence>
<dbReference type="Pfam" id="PF00483">
    <property type="entry name" value="NTP_transferase"/>
    <property type="match status" value="1"/>
</dbReference>
<name>A0ABU0ASQ2_9FIRM</name>
<feature type="active site" description="Proton acceptor" evidence="20">
    <location>
        <position position="363"/>
    </location>
</feature>
<dbReference type="InterPro" id="IPR038009">
    <property type="entry name" value="GlmU_C_LbH"/>
</dbReference>
<dbReference type="NCBIfam" id="TIGR01173">
    <property type="entry name" value="glmU"/>
    <property type="match status" value="1"/>
</dbReference>
<evidence type="ECO:0000256" key="7">
    <source>
        <dbReference type="ARBA" id="ARBA00022679"/>
    </source>
</evidence>
<keyword evidence="6 20" id="KW-0963">Cytoplasm</keyword>
<feature type="binding site" evidence="20">
    <location>
        <position position="104"/>
    </location>
    <ligand>
        <name>Mg(2+)</name>
        <dbReference type="ChEBI" id="CHEBI:18420"/>
    </ligand>
</feature>
<feature type="binding site" evidence="20">
    <location>
        <position position="366"/>
    </location>
    <ligand>
        <name>UDP-N-acetyl-alpha-D-glucosamine</name>
        <dbReference type="ChEBI" id="CHEBI:57705"/>
    </ligand>
</feature>
<keyword evidence="7 20" id="KW-0808">Transferase</keyword>
<feature type="region of interest" description="Pyrophosphorylase" evidence="20">
    <location>
        <begin position="1"/>
        <end position="230"/>
    </location>
</feature>
<reference evidence="22 23" key="1">
    <citation type="submission" date="2023-07" db="EMBL/GenBank/DDBJ databases">
        <title>Genomic Encyclopedia of Type Strains, Phase IV (KMG-IV): sequencing the most valuable type-strain genomes for metagenomic binning, comparative biology and taxonomic classification.</title>
        <authorList>
            <person name="Goeker M."/>
        </authorList>
    </citation>
    <scope>NUCLEOTIDE SEQUENCE [LARGE SCALE GENOMIC DNA]</scope>
    <source>
        <strain evidence="22 23">DSM 22616</strain>
    </source>
</reference>
<comment type="function">
    <text evidence="19 20">Catalyzes the last two sequential reactions in the de novo biosynthetic pathway for UDP-N-acetylglucosamine (UDP-GlcNAc). The C-terminal domain catalyzes the transfer of acetyl group from acetyl coenzyme A to glucosamine-1-phosphate (GlcN-1-P) to produce N-acetylglucosamine-1-phosphate (GlcNAc-1-P), which is converted into UDP-GlcNAc by the transfer of uridine 5-monophosphate (from uridine 5-triphosphate), a reaction catalyzed by the N-terminal domain.</text>
</comment>
<feature type="binding site" evidence="20">
    <location>
        <position position="405"/>
    </location>
    <ligand>
        <name>acetyl-CoA</name>
        <dbReference type="ChEBI" id="CHEBI:57288"/>
    </ligand>
</feature>
<dbReference type="Gene3D" id="2.160.10.10">
    <property type="entry name" value="Hexapeptide repeat proteins"/>
    <property type="match status" value="1"/>
</dbReference>
<comment type="pathway">
    <text evidence="20">Bacterial outer membrane biogenesis; LPS lipid A biosynthesis.</text>
</comment>
<evidence type="ECO:0000256" key="10">
    <source>
        <dbReference type="ARBA" id="ARBA00022737"/>
    </source>
</evidence>
<evidence type="ECO:0000256" key="4">
    <source>
        <dbReference type="ARBA" id="ARBA00007707"/>
    </source>
</evidence>
<dbReference type="EC" id="2.7.7.23" evidence="20"/>
<comment type="subcellular location">
    <subcellularLocation>
        <location evidence="1 20">Cytoplasm</location>
    </subcellularLocation>
</comment>
<comment type="cofactor">
    <cofactor evidence="20">
        <name>Mg(2+)</name>
        <dbReference type="ChEBI" id="CHEBI:18420"/>
    </cofactor>
    <text evidence="20">Binds 1 Mg(2+) ion per subunit.</text>
</comment>
<dbReference type="CDD" id="cd03353">
    <property type="entry name" value="LbH_GlmU_C"/>
    <property type="match status" value="1"/>
</dbReference>
<dbReference type="SUPFAM" id="SSF53448">
    <property type="entry name" value="Nucleotide-diphospho-sugar transferases"/>
    <property type="match status" value="1"/>
</dbReference>
<evidence type="ECO:0000256" key="11">
    <source>
        <dbReference type="ARBA" id="ARBA00022842"/>
    </source>
</evidence>
<evidence type="ECO:0000256" key="1">
    <source>
        <dbReference type="ARBA" id="ARBA00004496"/>
    </source>
</evidence>
<evidence type="ECO:0000256" key="20">
    <source>
        <dbReference type="HAMAP-Rule" id="MF_01631"/>
    </source>
</evidence>
<keyword evidence="9 20" id="KW-0479">Metal-binding</keyword>
<evidence type="ECO:0000256" key="12">
    <source>
        <dbReference type="ARBA" id="ARBA00022960"/>
    </source>
</evidence>
<feature type="binding site" evidence="20">
    <location>
        <position position="170"/>
    </location>
    <ligand>
        <name>UDP-N-acetyl-alpha-D-glucosamine</name>
        <dbReference type="ChEBI" id="CHEBI:57705"/>
    </ligand>
</feature>
<feature type="binding site" evidence="20">
    <location>
        <begin position="386"/>
        <end position="387"/>
    </location>
    <ligand>
        <name>acetyl-CoA</name>
        <dbReference type="ChEBI" id="CHEBI:57288"/>
    </ligand>
</feature>
<feature type="binding site" evidence="20">
    <location>
        <begin position="80"/>
        <end position="81"/>
    </location>
    <ligand>
        <name>UDP-N-acetyl-alpha-D-glucosamine</name>
        <dbReference type="ChEBI" id="CHEBI:57705"/>
    </ligand>
</feature>
<comment type="caution">
    <text evidence="20">Lacks conserved residue(s) required for the propagation of feature annotation.</text>
</comment>
<evidence type="ECO:0000256" key="2">
    <source>
        <dbReference type="ARBA" id="ARBA00005166"/>
    </source>
</evidence>
<evidence type="ECO:0000256" key="6">
    <source>
        <dbReference type="ARBA" id="ARBA00022490"/>
    </source>
</evidence>
<dbReference type="EMBL" id="JAUSTN010000001">
    <property type="protein sequence ID" value="MDQ0274050.1"/>
    <property type="molecule type" value="Genomic_DNA"/>
</dbReference>
<feature type="binding site" evidence="20">
    <location>
        <position position="377"/>
    </location>
    <ligand>
        <name>UDP-N-acetyl-alpha-D-glucosamine</name>
        <dbReference type="ChEBI" id="CHEBI:57705"/>
    </ligand>
</feature>
<keyword evidence="10 20" id="KW-0677">Repeat</keyword>
<evidence type="ECO:0000256" key="5">
    <source>
        <dbReference type="ARBA" id="ARBA00007947"/>
    </source>
</evidence>
<comment type="similarity">
    <text evidence="5 20">In the N-terminal section; belongs to the N-acetylglucosamine-1-phosphate uridyltransferase family.</text>
</comment>
<dbReference type="RefSeq" id="WP_307494810.1">
    <property type="nucleotide sequence ID" value="NZ_JAUSTN010000001.1"/>
</dbReference>
<dbReference type="InterPro" id="IPR005882">
    <property type="entry name" value="Bifunctional_GlmU"/>
</dbReference>
<keyword evidence="23" id="KW-1185">Reference proteome</keyword>
<dbReference type="HAMAP" id="MF_01631">
    <property type="entry name" value="GlmU"/>
    <property type="match status" value="1"/>
</dbReference>
<comment type="catalytic activity">
    <reaction evidence="18 20">
        <text>N-acetyl-alpha-D-glucosamine 1-phosphate + UTP + H(+) = UDP-N-acetyl-alpha-D-glucosamine + diphosphate</text>
        <dbReference type="Rhea" id="RHEA:13509"/>
        <dbReference type="ChEBI" id="CHEBI:15378"/>
        <dbReference type="ChEBI" id="CHEBI:33019"/>
        <dbReference type="ChEBI" id="CHEBI:46398"/>
        <dbReference type="ChEBI" id="CHEBI:57705"/>
        <dbReference type="ChEBI" id="CHEBI:57776"/>
        <dbReference type="EC" id="2.7.7.23"/>
    </reaction>
</comment>
<comment type="subunit">
    <text evidence="20">Homotrimer.</text>
</comment>
<feature type="binding site" evidence="20">
    <location>
        <position position="141"/>
    </location>
    <ligand>
        <name>UDP-N-acetyl-alpha-D-glucosamine</name>
        <dbReference type="ChEBI" id="CHEBI:57705"/>
    </ligand>
</feature>
<dbReference type="InterPro" id="IPR029044">
    <property type="entry name" value="Nucleotide-diphossugar_trans"/>
</dbReference>
<dbReference type="CDD" id="cd02540">
    <property type="entry name" value="GT2_GlmU_N_bac"/>
    <property type="match status" value="1"/>
</dbReference>
<organism evidence="22 23">
    <name type="scientific">Peptoniphilus koenoeneniae</name>
    <dbReference type="NCBI Taxonomy" id="507751"/>
    <lineage>
        <taxon>Bacteria</taxon>
        <taxon>Bacillati</taxon>
        <taxon>Bacillota</taxon>
        <taxon>Tissierellia</taxon>
        <taxon>Tissierellales</taxon>
        <taxon>Peptoniphilaceae</taxon>
        <taxon>Peptoniphilus</taxon>
    </lineage>
</organism>
<dbReference type="InterPro" id="IPR011004">
    <property type="entry name" value="Trimer_LpxA-like_sf"/>
</dbReference>
<feature type="binding site" evidence="20">
    <location>
        <position position="333"/>
    </location>
    <ligand>
        <name>UDP-N-acetyl-alpha-D-glucosamine</name>
        <dbReference type="ChEBI" id="CHEBI:57705"/>
    </ligand>
</feature>
<evidence type="ECO:0000313" key="23">
    <source>
        <dbReference type="Proteomes" id="UP001236559"/>
    </source>
</evidence>
<comment type="pathway">
    <text evidence="3 20">Nucleotide-sugar biosynthesis; UDP-N-acetyl-alpha-D-glucosamine biosynthesis; UDP-N-acetyl-alpha-D-glucosamine from N-acetyl-alpha-D-glucosamine 1-phosphate: step 1/1.</text>
</comment>
<feature type="binding site" evidence="20">
    <location>
        <position position="440"/>
    </location>
    <ligand>
        <name>acetyl-CoA</name>
        <dbReference type="ChEBI" id="CHEBI:57288"/>
    </ligand>
</feature>
<dbReference type="SUPFAM" id="SSF51161">
    <property type="entry name" value="Trimeric LpxA-like enzymes"/>
    <property type="match status" value="1"/>
</dbReference>
<evidence type="ECO:0000256" key="18">
    <source>
        <dbReference type="ARBA" id="ARBA00048493"/>
    </source>
</evidence>
<keyword evidence="14 20" id="KW-0511">Multifunctional enzyme</keyword>
<comment type="similarity">
    <text evidence="4 20">In the C-terminal section; belongs to the transferase hexapeptide repeat family.</text>
</comment>
<evidence type="ECO:0000313" key="22">
    <source>
        <dbReference type="EMBL" id="MDQ0274050.1"/>
    </source>
</evidence>
<keyword evidence="13 20" id="KW-0573">Peptidoglycan synthesis</keyword>
<feature type="binding site" evidence="20">
    <location>
        <position position="155"/>
    </location>
    <ligand>
        <name>UDP-N-acetyl-alpha-D-glucosamine</name>
        <dbReference type="ChEBI" id="CHEBI:57705"/>
    </ligand>
</feature>
<protein>
    <recommendedName>
        <fullName evidence="20">Bifunctional protein GlmU</fullName>
    </recommendedName>
    <domain>
        <recommendedName>
            <fullName evidence="20">UDP-N-acetylglucosamine pyrophosphorylase</fullName>
            <ecNumber evidence="20">2.7.7.23</ecNumber>
        </recommendedName>
        <alternativeName>
            <fullName evidence="20">N-acetylglucosamine-1-phosphate uridyltransferase</fullName>
        </alternativeName>
    </domain>
    <domain>
        <recommendedName>
            <fullName evidence="20">Glucosamine-1-phosphate N-acetyltransferase</fullName>
            <ecNumber evidence="20">2.3.1.157</ecNumber>
        </recommendedName>
    </domain>
</protein>
<evidence type="ECO:0000259" key="21">
    <source>
        <dbReference type="Pfam" id="PF00483"/>
    </source>
</evidence>
<accession>A0ABU0ASQ2</accession>
<sequence>MKIAIILAAGEGTRMKSNLPKVMHKVGGFSLVDHVINSCSDKVDKIILVLGHKKEIVKEHFKNSNITIVEQPIGGENPYGTGFAVLCAKDEFKDEDSVLILNGDTPLIEAKTIEDFLTYHKKNNFDCSVLSAHLENPKGYGRIIRHGDQVLKIVEEKDADDSEKQIKEINSGIFAFKGGLLKEYLGKLNTNNAQGELYLTDVLGNLKKDNKNVGAYTIYDEIQILGVNSRRQLCELQKILNEKIINFHLDNGVTFIDPKSSYVEKNVKISKDTIIFPGVYLEGNTVIGENVIIRGNTRIVDSTIGDNVEIESSLIESSIVSNGVKIGPFSHLRPNSNIGDNCKIGNFVEIKNSSLGKGTKASHLAYVGDADVGKNVNIGCGAIFVNYDGKNKFRTIVGDNAFIGSNSNLVAPLVVEDYGYVAAGSTITKKVSKGELALERSKQLSFKDWVEKKGLLGGKE</sequence>
<evidence type="ECO:0000256" key="17">
    <source>
        <dbReference type="ARBA" id="ARBA00048247"/>
    </source>
</evidence>
<dbReference type="Proteomes" id="UP001236559">
    <property type="component" value="Unassembled WGS sequence"/>
</dbReference>
<dbReference type="InterPro" id="IPR050065">
    <property type="entry name" value="GlmU-like"/>
</dbReference>
<gene>
    <name evidence="20" type="primary">glmU</name>
    <name evidence="22" type="ORF">J2S72_000046</name>
</gene>
<feature type="domain" description="Nucleotidyl transferase" evidence="21">
    <location>
        <begin position="4"/>
        <end position="215"/>
    </location>
</feature>
<feature type="binding site" evidence="20">
    <location>
        <position position="228"/>
    </location>
    <ligand>
        <name>UDP-N-acetyl-alpha-D-glucosamine</name>
        <dbReference type="ChEBI" id="CHEBI:57705"/>
    </ligand>
</feature>
<dbReference type="PANTHER" id="PTHR43584">
    <property type="entry name" value="NUCLEOTIDYL TRANSFERASE"/>
    <property type="match status" value="1"/>
</dbReference>
<keyword evidence="16 20" id="KW-0961">Cell wall biogenesis/degradation</keyword>
<evidence type="ECO:0000256" key="9">
    <source>
        <dbReference type="ARBA" id="ARBA00022723"/>
    </source>
</evidence>
<proteinExistence type="inferred from homology"/>
<feature type="binding site" evidence="20">
    <location>
        <position position="21"/>
    </location>
    <ligand>
        <name>UDP-N-acetyl-alpha-D-glucosamine</name>
        <dbReference type="ChEBI" id="CHEBI:57705"/>
    </ligand>
</feature>
<evidence type="ECO:0000256" key="19">
    <source>
        <dbReference type="ARBA" id="ARBA00049628"/>
    </source>
</evidence>
<comment type="catalytic activity">
    <reaction evidence="17 20">
        <text>alpha-D-glucosamine 1-phosphate + acetyl-CoA = N-acetyl-alpha-D-glucosamine 1-phosphate + CoA + H(+)</text>
        <dbReference type="Rhea" id="RHEA:13725"/>
        <dbReference type="ChEBI" id="CHEBI:15378"/>
        <dbReference type="ChEBI" id="CHEBI:57287"/>
        <dbReference type="ChEBI" id="CHEBI:57288"/>
        <dbReference type="ChEBI" id="CHEBI:57776"/>
        <dbReference type="ChEBI" id="CHEBI:58516"/>
        <dbReference type="EC" id="2.3.1.157"/>
    </reaction>
</comment>
<dbReference type="InterPro" id="IPR005835">
    <property type="entry name" value="NTP_transferase_dom"/>
</dbReference>
<evidence type="ECO:0000256" key="15">
    <source>
        <dbReference type="ARBA" id="ARBA00023315"/>
    </source>
</evidence>
<dbReference type="PANTHER" id="PTHR43584:SF3">
    <property type="entry name" value="BIFUNCTIONAL PROTEIN GLMU"/>
    <property type="match status" value="1"/>
</dbReference>
<feature type="binding site" evidence="20">
    <location>
        <begin position="7"/>
        <end position="10"/>
    </location>
    <ligand>
        <name>UDP-N-acetyl-alpha-D-glucosamine</name>
        <dbReference type="ChEBI" id="CHEBI:57705"/>
    </ligand>
</feature>
<dbReference type="GO" id="GO:0019134">
    <property type="term" value="F:glucosamine-1-phosphate N-acetyltransferase activity"/>
    <property type="evidence" value="ECO:0007669"/>
    <property type="project" value="UniProtKB-EC"/>
</dbReference>
<evidence type="ECO:0000256" key="13">
    <source>
        <dbReference type="ARBA" id="ARBA00022984"/>
    </source>
</evidence>
<dbReference type="Gene3D" id="3.90.550.10">
    <property type="entry name" value="Spore Coat Polysaccharide Biosynthesis Protein SpsA, Chain A"/>
    <property type="match status" value="1"/>
</dbReference>
<feature type="binding site" evidence="20">
    <location>
        <position position="351"/>
    </location>
    <ligand>
        <name>UDP-N-acetyl-alpha-D-glucosamine</name>
        <dbReference type="ChEBI" id="CHEBI:57705"/>
    </ligand>
</feature>
<feature type="region of interest" description="Linker" evidence="20">
    <location>
        <begin position="231"/>
        <end position="251"/>
    </location>
</feature>
<comment type="caution">
    <text evidence="22">The sequence shown here is derived from an EMBL/GenBank/DDBJ whole genome shotgun (WGS) entry which is preliminary data.</text>
</comment>
<dbReference type="Pfam" id="PF00132">
    <property type="entry name" value="Hexapep"/>
    <property type="match status" value="2"/>
</dbReference>
<feature type="region of interest" description="N-acetyltransferase" evidence="20">
    <location>
        <begin position="252"/>
        <end position="460"/>
    </location>
</feature>
<keyword evidence="12 20" id="KW-0133">Cell shape</keyword>
<evidence type="ECO:0000256" key="3">
    <source>
        <dbReference type="ARBA" id="ARBA00005208"/>
    </source>
</evidence>
<dbReference type="GO" id="GO:0003977">
    <property type="term" value="F:UDP-N-acetylglucosamine diphosphorylase activity"/>
    <property type="evidence" value="ECO:0007669"/>
    <property type="project" value="UniProtKB-EC"/>
</dbReference>
<keyword evidence="11 20" id="KW-0460">Magnesium</keyword>
<keyword evidence="15 20" id="KW-0012">Acyltransferase</keyword>